<dbReference type="AlphaFoldDB" id="A0AA37JUV0"/>
<evidence type="ECO:0000313" key="3">
    <source>
        <dbReference type="EMBL" id="GKH13605.1"/>
    </source>
</evidence>
<proteinExistence type="predicted"/>
<protein>
    <submittedName>
        <fullName evidence="3">Conjugative transposon protein TraJ</fullName>
    </submittedName>
</protein>
<dbReference type="InterPro" id="IPR022393">
    <property type="entry name" value="Conjugative_transposon_TraJ"/>
</dbReference>
<feature type="transmembrane region" description="Helical" evidence="1">
    <location>
        <begin position="68"/>
        <end position="93"/>
    </location>
</feature>
<feature type="transmembrane region" description="Helical" evidence="1">
    <location>
        <begin position="272"/>
        <end position="296"/>
    </location>
</feature>
<dbReference type="NCBIfam" id="TIGR03782">
    <property type="entry name" value="Bac_Flav_CT_J"/>
    <property type="match status" value="1"/>
</dbReference>
<comment type="caution">
    <text evidence="3">The sequence shown here is derived from an EMBL/GenBank/DDBJ whole genome shotgun (WGS) entry which is preliminary data.</text>
</comment>
<evidence type="ECO:0000313" key="4">
    <source>
        <dbReference type="Proteomes" id="UP001055048"/>
    </source>
</evidence>
<feature type="domain" description="Conjugative transposon TraJ C-terminal" evidence="2">
    <location>
        <begin position="7"/>
        <end position="343"/>
    </location>
</feature>
<dbReference type="RefSeq" id="WP_244074496.1">
    <property type="nucleotide sequence ID" value="NZ_BQNL01000001.1"/>
</dbReference>
<feature type="transmembrane region" description="Helical" evidence="1">
    <location>
        <begin position="228"/>
        <end position="252"/>
    </location>
</feature>
<reference evidence="3" key="1">
    <citation type="submission" date="2022-01" db="EMBL/GenBank/DDBJ databases">
        <title>Novel bile acid biosynthetic pathways are enriched in the microbiome of centenarians.</title>
        <authorList>
            <person name="Sato Y."/>
            <person name="Atarashi K."/>
            <person name="Plichta R.D."/>
            <person name="Arai Y."/>
            <person name="Sasajima S."/>
            <person name="Kearney M.S."/>
            <person name="Suda W."/>
            <person name="Takeshita K."/>
            <person name="Sasaki T."/>
            <person name="Okamoto S."/>
            <person name="Skelly N.A."/>
            <person name="Okamura Y."/>
            <person name="Vlamakis H."/>
            <person name="Li Y."/>
            <person name="Tanoue T."/>
            <person name="Takei H."/>
            <person name="Nittono H."/>
            <person name="Narushima S."/>
            <person name="Irie J."/>
            <person name="Itoh H."/>
            <person name="Moriya K."/>
            <person name="Sugiura Y."/>
            <person name="Suematsu M."/>
            <person name="Moritoki N."/>
            <person name="Shibata S."/>
            <person name="Littman R.D."/>
            <person name="Fischbach A.M."/>
            <person name="Uwamino Y."/>
            <person name="Inoue T."/>
            <person name="Honda A."/>
            <person name="Hattori M."/>
            <person name="Murai T."/>
            <person name="Xavier J.R."/>
            <person name="Hirose N."/>
            <person name="Honda K."/>
        </authorList>
    </citation>
    <scope>NUCLEOTIDE SEQUENCE</scope>
    <source>
        <strain evidence="3">CE91-St12</strain>
    </source>
</reference>
<feature type="transmembrane region" description="Helical" evidence="1">
    <location>
        <begin position="195"/>
        <end position="216"/>
    </location>
</feature>
<dbReference type="EMBL" id="BQNL01000001">
    <property type="protein sequence ID" value="GKH13605.1"/>
    <property type="molecule type" value="Genomic_DNA"/>
</dbReference>
<gene>
    <name evidence="3" type="ORF">CE91St12_18150</name>
</gene>
<sequence>MMLLSVDFSNLHTILETLYDDMLPLCEDMMDVGKGIAGLGALFYVAMRVWQSLAHAEPVDVYPLLRPFAIGICILLFPTLVLGTMNSVLGLVVQGTHRMLEGQTLDMEQYREQKEKLEYEIKMRNPETAYLVSDEEFDRQIDELGWGLEDTAAKIGMYAEWGAYQFEKIFRDGIRYLLELLFASASLLIDTVRTFFLIVLSILGPVAFAFSVWDGFHSTLSQWFMRYISVYLWLPVSDLFSCMLAKIQVLMLQKDIQELQTNADYSLDTSDSVYLIFMIIAIFGYFTIPTVAGWIVQAGGAGNYMRNLNRQSVRAGGFAAGMAGAAAGNVGGRIKDGIRSVRDRFKKK</sequence>
<dbReference type="Proteomes" id="UP001055048">
    <property type="component" value="Unassembled WGS sequence"/>
</dbReference>
<accession>A0AA37JUV0</accession>
<evidence type="ECO:0000259" key="2">
    <source>
        <dbReference type="Pfam" id="PF07863"/>
    </source>
</evidence>
<keyword evidence="1" id="KW-0472">Membrane</keyword>
<organism evidence="3 4">
    <name type="scientific">Bacteroides uniformis</name>
    <dbReference type="NCBI Taxonomy" id="820"/>
    <lineage>
        <taxon>Bacteria</taxon>
        <taxon>Pseudomonadati</taxon>
        <taxon>Bacteroidota</taxon>
        <taxon>Bacteroidia</taxon>
        <taxon>Bacteroidales</taxon>
        <taxon>Bacteroidaceae</taxon>
        <taxon>Bacteroides</taxon>
    </lineage>
</organism>
<dbReference type="Pfam" id="PF07863">
    <property type="entry name" value="CtnDOT_TraJ"/>
    <property type="match status" value="1"/>
</dbReference>
<keyword evidence="1" id="KW-1133">Transmembrane helix</keyword>
<name>A0AA37JUV0_BACUN</name>
<dbReference type="InterPro" id="IPR012424">
    <property type="entry name" value="Conjugative_transposon_TraJ_C"/>
</dbReference>
<keyword evidence="1" id="KW-0812">Transmembrane</keyword>
<evidence type="ECO:0000256" key="1">
    <source>
        <dbReference type="SAM" id="Phobius"/>
    </source>
</evidence>